<dbReference type="EMBL" id="JABRWO010000001">
    <property type="protein sequence ID" value="MBA2113075.1"/>
    <property type="molecule type" value="Genomic_DNA"/>
</dbReference>
<evidence type="ECO:0000313" key="2">
    <source>
        <dbReference type="Proteomes" id="UP000551616"/>
    </source>
</evidence>
<reference evidence="1 2" key="1">
    <citation type="submission" date="2020-05" db="EMBL/GenBank/DDBJ databases">
        <title>Bremerella alba sp. nov., a novel planctomycete isolated from the surface of the macroalga Fucus spiralis.</title>
        <authorList>
            <person name="Godinho O."/>
            <person name="Botelho R."/>
            <person name="Albuquerque L."/>
            <person name="Wiegand S."/>
            <person name="Da Costa M.S."/>
            <person name="Lobo-Da-Cunha A."/>
            <person name="Jogler C."/>
            <person name="Lage O.M."/>
        </authorList>
    </citation>
    <scope>NUCLEOTIDE SEQUENCE [LARGE SCALE GENOMIC DNA]</scope>
    <source>
        <strain evidence="1 2">FF15</strain>
    </source>
</reference>
<accession>A0A7V9A587</accession>
<evidence type="ECO:0000313" key="1">
    <source>
        <dbReference type="EMBL" id="MBA2113075.1"/>
    </source>
</evidence>
<comment type="caution">
    <text evidence="1">The sequence shown here is derived from an EMBL/GenBank/DDBJ whole genome shotgun (WGS) entry which is preliminary data.</text>
</comment>
<proteinExistence type="predicted"/>
<name>A0A7V9A587_9BACT</name>
<organism evidence="1 2">
    <name type="scientific">Bremerella alba</name>
    <dbReference type="NCBI Taxonomy" id="980252"/>
    <lineage>
        <taxon>Bacteria</taxon>
        <taxon>Pseudomonadati</taxon>
        <taxon>Planctomycetota</taxon>
        <taxon>Planctomycetia</taxon>
        <taxon>Pirellulales</taxon>
        <taxon>Pirellulaceae</taxon>
        <taxon>Bremerella</taxon>
    </lineage>
</organism>
<evidence type="ECO:0008006" key="3">
    <source>
        <dbReference type="Google" id="ProtNLM"/>
    </source>
</evidence>
<dbReference type="Proteomes" id="UP000551616">
    <property type="component" value="Unassembled WGS sequence"/>
</dbReference>
<gene>
    <name evidence="1" type="ORF">HOV93_02220</name>
</gene>
<dbReference type="RefSeq" id="WP_207394594.1">
    <property type="nucleotide sequence ID" value="NZ_JABRWO010000001.1"/>
</dbReference>
<protein>
    <recommendedName>
        <fullName evidence="3">Helix-turn-helix domain-containing protein</fullName>
    </recommendedName>
</protein>
<sequence length="74" mass="8427">MKTLNNNSGVISVQELYTVSEFKARLGISNTAFRTLRQQGLKISRIGKRAYLVGRLAIEFFESQAKEDYIENGR</sequence>
<dbReference type="AlphaFoldDB" id="A0A7V9A587"/>
<keyword evidence="2" id="KW-1185">Reference proteome</keyword>